<dbReference type="Proteomes" id="UP000237819">
    <property type="component" value="Unassembled WGS sequence"/>
</dbReference>
<evidence type="ECO:0000256" key="1">
    <source>
        <dbReference type="SAM" id="Phobius"/>
    </source>
</evidence>
<proteinExistence type="predicted"/>
<keyword evidence="1" id="KW-0812">Transmembrane</keyword>
<sequence>MELFSSRNLFYAGGLYLLAITLAGWGFAVGRFNAFPAEQLNGIIEFFIDQPNPDAPVSVVEKITKATLEEKTVRGEAAGFIRHDDSFVDPGFLLMPRYSGSHKQFVIELVRLRDFRVLHQWVPPIEEIVAKLPEPLRTGHNTRDVFVARHPLLLKDGSIVAHTGFGPLFRIDKESRLMWTWDTIQPAHHAISLDPDGNLVVVGNTLNNGEALPSIGKELSDGNIGTPLDGYFTVSVETGKVLRRDHVAQILAESGYESLIYGMYVRNDLDDPVHLNDAEPVLFEQAGIAQRGDVAISLRNISTVLLYRPSTRKVIWLRTGPWIAQHDVDVLPDGRLHVHSNNSSPWNSKRLRKFSDVYVIDPTTDQVERPYYKVLEELGTFNLTEGLSRILPNGDLYFEQTNSGWAFRASEDGLRWEFVNQTRPDFVGRVSWSRYLLPEEINLDWLEANQGEENEWN</sequence>
<gene>
    <name evidence="2" type="ORF">C5Y93_24620</name>
</gene>
<dbReference type="EMBL" id="PUHZ01000024">
    <property type="protein sequence ID" value="PQO42912.1"/>
    <property type="molecule type" value="Genomic_DNA"/>
</dbReference>
<name>A0A2S8GEN3_9BACT</name>
<keyword evidence="1" id="KW-0472">Membrane</keyword>
<dbReference type="AlphaFoldDB" id="A0A2S8GEN3"/>
<keyword evidence="1" id="KW-1133">Transmembrane helix</keyword>
<dbReference type="RefSeq" id="WP_105338124.1">
    <property type="nucleotide sequence ID" value="NZ_PUHZ01000024.1"/>
</dbReference>
<organism evidence="2 3">
    <name type="scientific">Blastopirellula marina</name>
    <dbReference type="NCBI Taxonomy" id="124"/>
    <lineage>
        <taxon>Bacteria</taxon>
        <taxon>Pseudomonadati</taxon>
        <taxon>Planctomycetota</taxon>
        <taxon>Planctomycetia</taxon>
        <taxon>Pirellulales</taxon>
        <taxon>Pirellulaceae</taxon>
        <taxon>Blastopirellula</taxon>
    </lineage>
</organism>
<feature type="transmembrane region" description="Helical" evidence="1">
    <location>
        <begin position="9"/>
        <end position="28"/>
    </location>
</feature>
<dbReference type="InterPro" id="IPR011047">
    <property type="entry name" value="Quinoprotein_ADH-like_sf"/>
</dbReference>
<comment type="caution">
    <text evidence="2">The sequence shown here is derived from an EMBL/GenBank/DDBJ whole genome shotgun (WGS) entry which is preliminary data.</text>
</comment>
<evidence type="ECO:0008006" key="4">
    <source>
        <dbReference type="Google" id="ProtNLM"/>
    </source>
</evidence>
<protein>
    <recommendedName>
        <fullName evidence="4">Aryl sulfotransferase</fullName>
    </recommendedName>
</protein>
<evidence type="ECO:0000313" key="2">
    <source>
        <dbReference type="EMBL" id="PQO42912.1"/>
    </source>
</evidence>
<dbReference type="InterPro" id="IPR039535">
    <property type="entry name" value="ASST-like"/>
</dbReference>
<dbReference type="Pfam" id="PF14269">
    <property type="entry name" value="Arylsulfotran_2"/>
    <property type="match status" value="1"/>
</dbReference>
<dbReference type="OrthoDB" id="264813at2"/>
<dbReference type="SUPFAM" id="SSF50998">
    <property type="entry name" value="Quinoprotein alcohol dehydrogenase-like"/>
    <property type="match status" value="1"/>
</dbReference>
<evidence type="ECO:0000313" key="3">
    <source>
        <dbReference type="Proteomes" id="UP000237819"/>
    </source>
</evidence>
<accession>A0A2S8GEN3</accession>
<reference evidence="2 3" key="1">
    <citation type="submission" date="2018-02" db="EMBL/GenBank/DDBJ databases">
        <title>Comparative genomes isolates from brazilian mangrove.</title>
        <authorList>
            <person name="Araujo J.E."/>
            <person name="Taketani R.G."/>
            <person name="Silva M.C.P."/>
            <person name="Loureco M.V."/>
            <person name="Andreote F.D."/>
        </authorList>
    </citation>
    <scope>NUCLEOTIDE SEQUENCE [LARGE SCALE GENOMIC DNA]</scope>
    <source>
        <strain evidence="2 3">Nap-Phe MGV</strain>
    </source>
</reference>